<dbReference type="RefSeq" id="WP_007693423.1">
    <property type="nucleotide sequence ID" value="NZ_AJRK01000428.1"/>
</dbReference>
<gene>
    <name evidence="2" type="ORF">C447_10002</name>
</gene>
<proteinExistence type="predicted"/>
<dbReference type="Gene3D" id="2.160.20.10">
    <property type="entry name" value="Single-stranded right-handed beta-helix, Pectin lyase-like"/>
    <property type="match status" value="1"/>
</dbReference>
<dbReference type="Proteomes" id="UP000011566">
    <property type="component" value="Unassembled WGS sequence"/>
</dbReference>
<dbReference type="SUPFAM" id="SSF51126">
    <property type="entry name" value="Pectin lyase-like"/>
    <property type="match status" value="1"/>
</dbReference>
<dbReference type="InterPro" id="IPR012334">
    <property type="entry name" value="Pectin_lyas_fold"/>
</dbReference>
<reference evidence="2 3" key="1">
    <citation type="journal article" date="2014" name="PLoS Genet.">
        <title>Phylogenetically driven sequencing of extremely halophilic archaea reveals strategies for static and dynamic osmo-response.</title>
        <authorList>
            <person name="Becker E.A."/>
            <person name="Seitzer P.M."/>
            <person name="Tritt A."/>
            <person name="Larsen D."/>
            <person name="Krusor M."/>
            <person name="Yao A.I."/>
            <person name="Wu D."/>
            <person name="Madern D."/>
            <person name="Eisen J.A."/>
            <person name="Darling A.E."/>
            <person name="Facciotti M.T."/>
        </authorList>
    </citation>
    <scope>NUCLEOTIDE SEQUENCE [LARGE SCALE GENOMIC DNA]</scope>
    <source>
        <strain evidence="2 3">100A6</strain>
    </source>
</reference>
<evidence type="ECO:0000256" key="1">
    <source>
        <dbReference type="SAM" id="MobiDB-lite"/>
    </source>
</evidence>
<comment type="caution">
    <text evidence="2">The sequence shown here is derived from an EMBL/GenBank/DDBJ whole genome shotgun (WGS) entry which is preliminary data.</text>
</comment>
<sequence length="579" mass="61681">MTLTRTNGSADWALLVTCDAKAALGTHLSPGAGDAALFVSRGTGTLGEGNDALDVAPGPAVVKGESGSLSQEQSVSISEGGGQPRRDVVYLSEEFELAVEEGAEGPLDWGETVSESQENLSNAIRPAPPDMADIPGFPLATVLVTANAPSLSTGALDDLRAPAPLGNVRETAVEFESMATPGGRTNRVWEMDPTTEDFGSLMNDILESVADGSVIHVPPAIYDQTTGVEVNLPDVKIVGDGIDGAVQPDATPRVRKQADVVAFEGFDRMTIKGLFLRAQVSNTTSGIIGHERTTVRDCNIRSMGSHGIHIHQVTESNNPTQSVVDDVAVQYNDGSGVFLEENAGNPNTNAMKVSLRYARKNQGWAIDADGFGNRYLVQNFVGDGVGEGGIRVREGGHSNRAEVTYHEGKTRPTIRLDGNVNEAVVYRTGPNNYNLFEDNGTGNTKRQYTHLDMPEVQRGGTAHVEGLSVGIGAWEDLQNERAYETTYQNTTGGIKEVFVRAYADGSSGSQAIATTLKVAPTESFGSFPAGVADAAYLRDISSERTISVSAFVPDGHYYRVALGSSDESELNIWNERSWV</sequence>
<dbReference type="AlphaFoldDB" id="M0M1L6"/>
<accession>M0M1L6</accession>
<dbReference type="EMBL" id="AOMB01000030">
    <property type="protein sequence ID" value="EMA38479.1"/>
    <property type="molecule type" value="Genomic_DNA"/>
</dbReference>
<dbReference type="PATRIC" id="fig|1132509.6.peg.2256"/>
<protein>
    <submittedName>
        <fullName evidence="2">Uncharacterized protein</fullName>
    </submittedName>
</protein>
<evidence type="ECO:0000313" key="2">
    <source>
        <dbReference type="EMBL" id="EMA38479.1"/>
    </source>
</evidence>
<evidence type="ECO:0000313" key="3">
    <source>
        <dbReference type="Proteomes" id="UP000011566"/>
    </source>
</evidence>
<dbReference type="InterPro" id="IPR011050">
    <property type="entry name" value="Pectin_lyase_fold/virulence"/>
</dbReference>
<organism evidence="2 3">
    <name type="scientific">Halococcus hamelinensis 100A6</name>
    <dbReference type="NCBI Taxonomy" id="1132509"/>
    <lineage>
        <taxon>Archaea</taxon>
        <taxon>Methanobacteriati</taxon>
        <taxon>Methanobacteriota</taxon>
        <taxon>Stenosarchaea group</taxon>
        <taxon>Halobacteria</taxon>
        <taxon>Halobacteriales</taxon>
        <taxon>Halococcaceae</taxon>
        <taxon>Halococcus</taxon>
    </lineage>
</organism>
<feature type="compositionally biased region" description="Polar residues" evidence="1">
    <location>
        <begin position="67"/>
        <end position="77"/>
    </location>
</feature>
<name>M0M1L6_9EURY</name>
<feature type="region of interest" description="Disordered" evidence="1">
    <location>
        <begin position="58"/>
        <end position="83"/>
    </location>
</feature>
<keyword evidence="3" id="KW-1185">Reference proteome</keyword>